<gene>
    <name evidence="1" type="ORF">SE17_03720</name>
</gene>
<comment type="caution">
    <text evidence="1">The sequence shown here is derived from an EMBL/GenBank/DDBJ whole genome shotgun (WGS) entry which is preliminary data.</text>
</comment>
<name>A0A0P9DLQ8_9CHLR</name>
<reference evidence="1 2" key="1">
    <citation type="submission" date="2015-09" db="EMBL/GenBank/DDBJ databases">
        <title>Draft genome sequence of Kouleothrix aurantiaca JCM 19913.</title>
        <authorList>
            <person name="Hemp J."/>
        </authorList>
    </citation>
    <scope>NUCLEOTIDE SEQUENCE [LARGE SCALE GENOMIC DNA]</scope>
    <source>
        <strain evidence="1 2">COM-B</strain>
    </source>
</reference>
<sequence>MPKKQRLPFDKRVKKPPAMRLTSRDFQVVEAVYSMRFLRRDQIERLFFKGRNMANYRLQRLYQHGFLNRIYIPEDIRYNARNTQAMYCLDEAGADLLAREAGIPRENIRWHTDRNKVREFFIEHLLKINDVRIGLTLAAKARGDRIVKWVPDWELKEYNEHVEDPETGRVYPVFPDAYFVYERSDTGKTGHFFLELDRGTMENRRFAVKIKAYMLYFDENGHEPSKFYQRYSTHSIRVLTVVPSQRRLRNLKTTTEQVGGARRFWFCDYAALAPEHILEPVWEVAGEDEPASLIGR</sequence>
<accession>A0A0P9DLQ8</accession>
<dbReference type="EMBL" id="LJCR01000056">
    <property type="protein sequence ID" value="KPV54442.1"/>
    <property type="molecule type" value="Genomic_DNA"/>
</dbReference>
<dbReference type="Proteomes" id="UP000050509">
    <property type="component" value="Unassembled WGS sequence"/>
</dbReference>
<dbReference type="Pfam" id="PF13814">
    <property type="entry name" value="Replic_Relax"/>
    <property type="match status" value="1"/>
</dbReference>
<proteinExistence type="predicted"/>
<keyword evidence="2" id="KW-1185">Reference proteome</keyword>
<organism evidence="1 2">
    <name type="scientific">Kouleothrix aurantiaca</name>
    <dbReference type="NCBI Taxonomy" id="186479"/>
    <lineage>
        <taxon>Bacteria</taxon>
        <taxon>Bacillati</taxon>
        <taxon>Chloroflexota</taxon>
        <taxon>Chloroflexia</taxon>
        <taxon>Chloroflexales</taxon>
        <taxon>Roseiflexineae</taxon>
        <taxon>Roseiflexaceae</taxon>
        <taxon>Kouleothrix</taxon>
    </lineage>
</organism>
<dbReference type="AlphaFoldDB" id="A0A0P9DLQ8"/>
<dbReference type="InterPro" id="IPR025855">
    <property type="entry name" value="Replic_Relax"/>
</dbReference>
<protein>
    <recommendedName>
        <fullName evidence="3">Replication-relaxation</fullName>
    </recommendedName>
</protein>
<evidence type="ECO:0000313" key="2">
    <source>
        <dbReference type="Proteomes" id="UP000050509"/>
    </source>
</evidence>
<evidence type="ECO:0000313" key="1">
    <source>
        <dbReference type="EMBL" id="KPV54442.1"/>
    </source>
</evidence>
<evidence type="ECO:0008006" key="3">
    <source>
        <dbReference type="Google" id="ProtNLM"/>
    </source>
</evidence>